<protein>
    <submittedName>
        <fullName evidence="1">Uncharacterized protein</fullName>
    </submittedName>
</protein>
<dbReference type="AlphaFoldDB" id="A2BLJ8"/>
<dbReference type="HOGENOM" id="CLU_1987587_0_0_2"/>
<accession>A2BLJ8</accession>
<dbReference type="KEGG" id="hbu:Hbut_1013"/>
<dbReference type="STRING" id="415426.Hbut_1013"/>
<organism evidence="1 2">
    <name type="scientific">Hyperthermus butylicus (strain DSM 5456 / JCM 9403 / PLM1-5)</name>
    <dbReference type="NCBI Taxonomy" id="415426"/>
    <lineage>
        <taxon>Archaea</taxon>
        <taxon>Thermoproteota</taxon>
        <taxon>Thermoprotei</taxon>
        <taxon>Desulfurococcales</taxon>
        <taxon>Pyrodictiaceae</taxon>
        <taxon>Hyperthermus</taxon>
    </lineage>
</organism>
<evidence type="ECO:0000313" key="1">
    <source>
        <dbReference type="EMBL" id="ABM80859.1"/>
    </source>
</evidence>
<dbReference type="EMBL" id="CP000493">
    <property type="protein sequence ID" value="ABM80859.1"/>
    <property type="molecule type" value="Genomic_DNA"/>
</dbReference>
<dbReference type="EnsemblBacteria" id="ABM80859">
    <property type="protein sequence ID" value="ABM80859"/>
    <property type="gene ID" value="Hbut_1013"/>
</dbReference>
<name>A2BLJ8_HYPBU</name>
<sequence length="125" mass="13182">MQDRDCSRALREACDVALSILSDASEALGKGRGRGSGLARLLRRAAETLSGAVEPCIAGCWGSVEPRCTVGELADRLQAVLQGVALRVEKLPRLESEVEVALAEALVDTVYGLVEALCRSGMQLG</sequence>
<dbReference type="Proteomes" id="UP000002593">
    <property type="component" value="Chromosome"/>
</dbReference>
<gene>
    <name evidence="1" type="ordered locus">Hbut_1013</name>
</gene>
<keyword evidence="2" id="KW-1185">Reference proteome</keyword>
<evidence type="ECO:0000313" key="2">
    <source>
        <dbReference type="Proteomes" id="UP000002593"/>
    </source>
</evidence>
<proteinExistence type="predicted"/>
<reference evidence="1 2" key="1">
    <citation type="journal article" date="2007" name="Archaea">
        <title>The genome of Hyperthermus butylicus: a sulfur-reducing, peptide fermenting, neutrophilic Crenarchaeote growing up to 108 degrees C.</title>
        <authorList>
            <person name="Brugger K."/>
            <person name="Chen L."/>
            <person name="Stark M."/>
            <person name="Zibat A."/>
            <person name="Redder P."/>
            <person name="Ruepp A."/>
            <person name="Awayez M."/>
            <person name="She Q."/>
            <person name="Garrett R.A."/>
            <person name="Klenk H.P."/>
        </authorList>
    </citation>
    <scope>NUCLEOTIDE SEQUENCE [LARGE SCALE GENOMIC DNA]</scope>
    <source>
        <strain evidence="2">DSM 5456 / JCM 9403 / PLM1-5</strain>
    </source>
</reference>